<evidence type="ECO:0000259" key="1">
    <source>
        <dbReference type="Pfam" id="PF01433"/>
    </source>
</evidence>
<dbReference type="EMBL" id="KV891731">
    <property type="protein sequence ID" value="OON22597.1"/>
    <property type="molecule type" value="Genomic_DNA"/>
</dbReference>
<dbReference type="GO" id="GO:0005737">
    <property type="term" value="C:cytoplasm"/>
    <property type="evidence" value="ECO:0007669"/>
    <property type="project" value="TreeGrafter"/>
</dbReference>
<dbReference type="InterPro" id="IPR014782">
    <property type="entry name" value="Peptidase_M1_dom"/>
</dbReference>
<dbReference type="GO" id="GO:0042277">
    <property type="term" value="F:peptide binding"/>
    <property type="evidence" value="ECO:0007669"/>
    <property type="project" value="TreeGrafter"/>
</dbReference>
<dbReference type="PANTHER" id="PTHR11533">
    <property type="entry name" value="PROTEASE M1 ZINC METALLOPROTEASE"/>
    <property type="match status" value="1"/>
</dbReference>
<dbReference type="GO" id="GO:0016020">
    <property type="term" value="C:membrane"/>
    <property type="evidence" value="ECO:0007669"/>
    <property type="project" value="TreeGrafter"/>
</dbReference>
<dbReference type="PANTHER" id="PTHR11533:SF174">
    <property type="entry name" value="PUROMYCIN-SENSITIVE AMINOPEPTIDASE-RELATED"/>
    <property type="match status" value="1"/>
</dbReference>
<dbReference type="GO" id="GO:0043171">
    <property type="term" value="P:peptide catabolic process"/>
    <property type="evidence" value="ECO:0007669"/>
    <property type="project" value="TreeGrafter"/>
</dbReference>
<dbReference type="Pfam" id="PF01433">
    <property type="entry name" value="Peptidase_M1"/>
    <property type="match status" value="1"/>
</dbReference>
<protein>
    <recommendedName>
        <fullName evidence="1">Peptidase M1 membrane alanine aminopeptidase domain-containing protein</fullName>
    </recommendedName>
</protein>
<dbReference type="GO" id="GO:0070006">
    <property type="term" value="F:metalloaminopeptidase activity"/>
    <property type="evidence" value="ECO:0007669"/>
    <property type="project" value="TreeGrafter"/>
</dbReference>
<proteinExistence type="predicted"/>
<gene>
    <name evidence="2" type="ORF">X801_01495</name>
</gene>
<dbReference type="InterPro" id="IPR050344">
    <property type="entry name" value="Peptidase_M1_aminopeptidases"/>
</dbReference>
<feature type="domain" description="Peptidase M1 membrane alanine aminopeptidase" evidence="1">
    <location>
        <begin position="39"/>
        <end position="85"/>
    </location>
</feature>
<reference evidence="2 3" key="1">
    <citation type="submission" date="2015-03" db="EMBL/GenBank/DDBJ databases">
        <title>Draft genome of the nematode, Opisthorchis viverrini.</title>
        <authorList>
            <person name="Mitreva M."/>
        </authorList>
    </citation>
    <scope>NUCLEOTIDE SEQUENCE [LARGE SCALE GENOMIC DNA]</scope>
    <source>
        <strain evidence="2">Khon Kaen</strain>
    </source>
</reference>
<accession>A0A1S8X7C3</accession>
<sequence length="85" mass="9344">MHNSKKVKFGAQARDGNGVLVRVYSRPGLVTEAGRGELALDTACRSLPFFGDYFGVRYPLPKCDMLAIPDFSGGAMENWGLVTYR</sequence>
<evidence type="ECO:0000313" key="2">
    <source>
        <dbReference type="EMBL" id="OON22597.1"/>
    </source>
</evidence>
<organism evidence="2 3">
    <name type="scientific">Opisthorchis viverrini</name>
    <name type="common">Southeast Asian liver fluke</name>
    <dbReference type="NCBI Taxonomy" id="6198"/>
    <lineage>
        <taxon>Eukaryota</taxon>
        <taxon>Metazoa</taxon>
        <taxon>Spiralia</taxon>
        <taxon>Lophotrochozoa</taxon>
        <taxon>Platyhelminthes</taxon>
        <taxon>Trematoda</taxon>
        <taxon>Digenea</taxon>
        <taxon>Opisthorchiida</taxon>
        <taxon>Opisthorchiata</taxon>
        <taxon>Opisthorchiidae</taxon>
        <taxon>Opisthorchis</taxon>
    </lineage>
</organism>
<dbReference type="GO" id="GO:0005615">
    <property type="term" value="C:extracellular space"/>
    <property type="evidence" value="ECO:0007669"/>
    <property type="project" value="TreeGrafter"/>
</dbReference>
<dbReference type="Gene3D" id="3.30.2010.30">
    <property type="match status" value="1"/>
</dbReference>
<dbReference type="GO" id="GO:0008270">
    <property type="term" value="F:zinc ion binding"/>
    <property type="evidence" value="ECO:0007669"/>
    <property type="project" value="InterPro"/>
</dbReference>
<evidence type="ECO:0000313" key="3">
    <source>
        <dbReference type="Proteomes" id="UP000243686"/>
    </source>
</evidence>
<dbReference type="GO" id="GO:0006508">
    <property type="term" value="P:proteolysis"/>
    <property type="evidence" value="ECO:0007669"/>
    <property type="project" value="TreeGrafter"/>
</dbReference>
<dbReference type="SUPFAM" id="SSF55486">
    <property type="entry name" value="Metalloproteases ('zincins'), catalytic domain"/>
    <property type="match status" value="1"/>
</dbReference>
<dbReference type="AlphaFoldDB" id="A0A1S8X7C3"/>
<keyword evidence="3" id="KW-1185">Reference proteome</keyword>
<dbReference type="Proteomes" id="UP000243686">
    <property type="component" value="Unassembled WGS sequence"/>
</dbReference>
<name>A0A1S8X7C3_OPIVI</name>